<protein>
    <submittedName>
        <fullName evidence="1">Uncharacterized protein</fullName>
    </submittedName>
</protein>
<keyword evidence="2" id="KW-1185">Reference proteome</keyword>
<dbReference type="EMBL" id="UZAL01005887">
    <property type="protein sequence ID" value="VDO94562.1"/>
    <property type="molecule type" value="Genomic_DNA"/>
</dbReference>
<name>A0A183NMK6_9TREM</name>
<dbReference type="Proteomes" id="UP000269396">
    <property type="component" value="Unassembled WGS sequence"/>
</dbReference>
<sequence length="82" mass="9950">MFCPILNSLAERTYTPELMFTLELDPYELFFVCSIIESYWLHNHNYYRFIRINWPESQVNMNIPIGYHVNVRLKDSEGEYSH</sequence>
<reference evidence="1 2" key="1">
    <citation type="submission" date="2018-11" db="EMBL/GenBank/DDBJ databases">
        <authorList>
            <consortium name="Pathogen Informatics"/>
        </authorList>
    </citation>
    <scope>NUCLEOTIDE SEQUENCE [LARGE SCALE GENOMIC DNA]</scope>
    <source>
        <strain>Denwood</strain>
        <strain evidence="2">Zambia</strain>
    </source>
</reference>
<dbReference type="AlphaFoldDB" id="A0A183NMK6"/>
<gene>
    <name evidence="1" type="ORF">SMTD_LOCUS3342</name>
</gene>
<dbReference type="STRING" id="31246.A0A183NMK6"/>
<evidence type="ECO:0000313" key="1">
    <source>
        <dbReference type="EMBL" id="VDO94562.1"/>
    </source>
</evidence>
<evidence type="ECO:0000313" key="2">
    <source>
        <dbReference type="Proteomes" id="UP000269396"/>
    </source>
</evidence>
<accession>A0A183NMK6</accession>
<proteinExistence type="predicted"/>
<organism evidence="1 2">
    <name type="scientific">Schistosoma mattheei</name>
    <dbReference type="NCBI Taxonomy" id="31246"/>
    <lineage>
        <taxon>Eukaryota</taxon>
        <taxon>Metazoa</taxon>
        <taxon>Spiralia</taxon>
        <taxon>Lophotrochozoa</taxon>
        <taxon>Platyhelminthes</taxon>
        <taxon>Trematoda</taxon>
        <taxon>Digenea</taxon>
        <taxon>Strigeidida</taxon>
        <taxon>Schistosomatoidea</taxon>
        <taxon>Schistosomatidae</taxon>
        <taxon>Schistosoma</taxon>
    </lineage>
</organism>